<evidence type="ECO:0000259" key="3">
    <source>
        <dbReference type="PROSITE" id="PS50075"/>
    </source>
</evidence>
<dbReference type="InterPro" id="IPR006162">
    <property type="entry name" value="Ppantetheine_attach_site"/>
</dbReference>
<dbReference type="RefSeq" id="XP_029764458.1">
    <property type="nucleotide sequence ID" value="XM_029902419.1"/>
</dbReference>
<dbReference type="OrthoDB" id="429813at2759"/>
<organism evidence="4 5">
    <name type="scientific">Aureobasidium pullulans EXF-150</name>
    <dbReference type="NCBI Taxonomy" id="1043002"/>
    <lineage>
        <taxon>Eukaryota</taxon>
        <taxon>Fungi</taxon>
        <taxon>Dikarya</taxon>
        <taxon>Ascomycota</taxon>
        <taxon>Pezizomycotina</taxon>
        <taxon>Dothideomycetes</taxon>
        <taxon>Dothideomycetidae</taxon>
        <taxon>Dothideales</taxon>
        <taxon>Saccotheciaceae</taxon>
        <taxon>Aureobasidium</taxon>
    </lineage>
</organism>
<dbReference type="Pfam" id="PF23562">
    <property type="entry name" value="AMP-binding_C_3"/>
    <property type="match status" value="1"/>
</dbReference>
<dbReference type="Pfam" id="PF00501">
    <property type="entry name" value="AMP-binding"/>
    <property type="match status" value="1"/>
</dbReference>
<dbReference type="AlphaFoldDB" id="A0A074YN27"/>
<dbReference type="GeneID" id="40744725"/>
<dbReference type="InterPro" id="IPR036291">
    <property type="entry name" value="NAD(P)-bd_dom_sf"/>
</dbReference>
<dbReference type="PANTHER" id="PTHR43439">
    <property type="entry name" value="PHENYLACETATE-COENZYME A LIGASE"/>
    <property type="match status" value="1"/>
</dbReference>
<dbReference type="Proteomes" id="UP000030706">
    <property type="component" value="Unassembled WGS sequence"/>
</dbReference>
<name>A0A074YN27_AURPU</name>
<dbReference type="InterPro" id="IPR009081">
    <property type="entry name" value="PP-bd_ACP"/>
</dbReference>
<dbReference type="STRING" id="1043002.A0A074YN27"/>
<dbReference type="PROSITE" id="PS50075">
    <property type="entry name" value="CARRIER"/>
    <property type="match status" value="1"/>
</dbReference>
<keyword evidence="5" id="KW-1185">Reference proteome</keyword>
<dbReference type="Pfam" id="PF07993">
    <property type="entry name" value="NAD_binding_4"/>
    <property type="match status" value="1"/>
</dbReference>
<dbReference type="InterPro" id="IPR020845">
    <property type="entry name" value="AMP-binding_CS"/>
</dbReference>
<dbReference type="PROSITE" id="PS00012">
    <property type="entry name" value="PHOSPHOPANTETHEINE"/>
    <property type="match status" value="1"/>
</dbReference>
<dbReference type="Gene3D" id="3.40.50.12780">
    <property type="entry name" value="N-terminal domain of ligase-like"/>
    <property type="match status" value="1"/>
</dbReference>
<dbReference type="InterPro" id="IPR045851">
    <property type="entry name" value="AMP-bd_C_sf"/>
</dbReference>
<dbReference type="Gene3D" id="3.30.300.30">
    <property type="match status" value="1"/>
</dbReference>
<feature type="domain" description="Carrier" evidence="3">
    <location>
        <begin position="542"/>
        <end position="623"/>
    </location>
</feature>
<keyword evidence="1" id="KW-0596">Phosphopantetheine</keyword>
<reference evidence="4 5" key="1">
    <citation type="journal article" date="2014" name="BMC Genomics">
        <title>Genome sequencing of four Aureobasidium pullulans varieties: biotechnological potential, stress tolerance, and description of new species.</title>
        <authorList>
            <person name="Gostin Ar C."/>
            <person name="Ohm R.A."/>
            <person name="Kogej T."/>
            <person name="Sonjak S."/>
            <person name="Turk M."/>
            <person name="Zajc J."/>
            <person name="Zalar P."/>
            <person name="Grube M."/>
            <person name="Sun H."/>
            <person name="Han J."/>
            <person name="Sharma A."/>
            <person name="Chiniquy J."/>
            <person name="Ngan C.Y."/>
            <person name="Lipzen A."/>
            <person name="Barry K."/>
            <person name="Grigoriev I.V."/>
            <person name="Gunde-Cimerman N."/>
        </authorList>
    </citation>
    <scope>NUCLEOTIDE SEQUENCE [LARGE SCALE GENOMIC DNA]</scope>
    <source>
        <strain evidence="4 5">EXF-150</strain>
    </source>
</reference>
<dbReference type="InterPro" id="IPR036736">
    <property type="entry name" value="ACP-like_sf"/>
</dbReference>
<dbReference type="InterPro" id="IPR000873">
    <property type="entry name" value="AMP-dep_synth/lig_dom"/>
</dbReference>
<proteinExistence type="predicted"/>
<dbReference type="EMBL" id="KL584975">
    <property type="protein sequence ID" value="KEQ88271.1"/>
    <property type="molecule type" value="Genomic_DNA"/>
</dbReference>
<dbReference type="InterPro" id="IPR042099">
    <property type="entry name" value="ANL_N_sf"/>
</dbReference>
<evidence type="ECO:0000313" key="4">
    <source>
        <dbReference type="EMBL" id="KEQ88271.1"/>
    </source>
</evidence>
<dbReference type="HOGENOM" id="CLU_002220_0_1_1"/>
<keyword evidence="2" id="KW-0597">Phosphoprotein</keyword>
<dbReference type="InterPro" id="IPR013120">
    <property type="entry name" value="FAR_NAD-bd"/>
</dbReference>
<sequence length="1049" mass="116560">MSIGQRLIPQVIDDLAGSYPDDVWAAYPSSMEALAQGDLTYITWKTLSNSINRLAWWLTDRLGEGGKLDTLCYVGPSDIRYFMFATAACKAGYKALFSSPRNQIAAHISLIEKTQCSTLVGVKNPVVENILDNSVVKFLEIPTLDELLHSEKARPFLYQQSYEEAAEQPFLVLHTSGSTGLPKPVTITHGLMACIDAQKLLPPVGGRHVTSRNYRGNHVYTALPPFHSAGVNFFGFSVFQGTRLVLGPPEKIPSLKVVQHMLEQKLAKAGVMAPTILEEVAESPDTLQRLSDWTSVSFGGGPLSLKAGNTLSKYTTVFNILGSTETKNLPEITPASPEDWQYHEFHPALGIDFRHHSGELHELVFQRQPENGLYFAPFRTFPDLQEYPMKDLYSPHPTKSGLWLYQGRADDIIVLANGEKFNPIEAEQIISSHPNIKAAIVVGTSKEQPAVLIEPAEKLAEMSDQDRTDSVWNLVSQANEVLPGHAKVDQAHTKVLEDTEAFLRSTKGAVQRRPTTQKLEDAIEKVYQDAEASPLTHDLDFTDMDALCVGITAALSGVGLRNAAQLQKDENLFSYGLDSLQTLRLSKAFKTSLKHHTTSSSLKTMIYSSPTIKKIACALMKLQNGEGVEVQDSQQAGAEMERILDDCLGSLEEANLIAVENASPSRTGNHVLLTGSTGGFGSYILDVLMSKPEISVTCLNRAGSGSEKQTNVNVERGLRVDFSRVEFLEIDLNKDYFGLPQEKFKRLQQRATHIVHNAWPVNFNLPVTAFEDQVWICRNLIAFSMQSPRRPHIHFVSSVGAANRWHDEHMDSVPEQLLENFSFSENMGYTQSKQISESLFDHASTRYNIPSTICRVGQIAGPVENRQGRWNEAEWFPSLIRSSIYLGKLPSSLSAMGRMDWIPVDILAKALVETLLENDESTRSDSPASQDAGEAKSARFIHLLNPQQADWQHIIPHIQAVLSKSLEIVSYKEWLGELRTSAEQEHDEANPAVKLIDFFGENGKELKPKFSSARAQELSKTLATLGPVNGQWMELWMKQWGLDSIRANL</sequence>
<protein>
    <submittedName>
        <fullName evidence="4">Acetyl-CoA synthetase-like protein</fullName>
    </submittedName>
</protein>
<dbReference type="PROSITE" id="PS00455">
    <property type="entry name" value="AMP_BINDING"/>
    <property type="match status" value="1"/>
</dbReference>
<evidence type="ECO:0000256" key="2">
    <source>
        <dbReference type="ARBA" id="ARBA00022553"/>
    </source>
</evidence>
<accession>A0A074YN27</accession>
<dbReference type="SUPFAM" id="SSF56801">
    <property type="entry name" value="Acetyl-CoA synthetase-like"/>
    <property type="match status" value="1"/>
</dbReference>
<evidence type="ECO:0000313" key="5">
    <source>
        <dbReference type="Proteomes" id="UP000030706"/>
    </source>
</evidence>
<dbReference type="InterPro" id="IPR051414">
    <property type="entry name" value="Adenylate-forming_Reductase"/>
</dbReference>
<evidence type="ECO:0000256" key="1">
    <source>
        <dbReference type="ARBA" id="ARBA00022450"/>
    </source>
</evidence>
<dbReference type="Gene3D" id="1.10.1200.10">
    <property type="entry name" value="ACP-like"/>
    <property type="match status" value="1"/>
</dbReference>
<dbReference type="PANTHER" id="PTHR43439:SF2">
    <property type="entry name" value="ENZYME, PUTATIVE (JCVI)-RELATED"/>
    <property type="match status" value="1"/>
</dbReference>
<dbReference type="SUPFAM" id="SSF51735">
    <property type="entry name" value="NAD(P)-binding Rossmann-fold domains"/>
    <property type="match status" value="1"/>
</dbReference>
<dbReference type="Gene3D" id="3.40.50.720">
    <property type="entry name" value="NAD(P)-binding Rossmann-like Domain"/>
    <property type="match status" value="1"/>
</dbReference>
<gene>
    <name evidence="4" type="ORF">M438DRAFT_310404</name>
</gene>